<keyword evidence="5 10" id="KW-0472">Membrane</keyword>
<evidence type="ECO:0000256" key="11">
    <source>
        <dbReference type="SAM" id="SignalP"/>
    </source>
</evidence>
<dbReference type="InterPro" id="IPR009030">
    <property type="entry name" value="Growth_fac_rcpt_cys_sf"/>
</dbReference>
<reference evidence="13" key="1">
    <citation type="journal article" date="2019" name="bioRxiv">
        <title>The Genome of the Zebra Mussel, Dreissena polymorpha: A Resource for Invasive Species Research.</title>
        <authorList>
            <person name="McCartney M.A."/>
            <person name="Auch B."/>
            <person name="Kono T."/>
            <person name="Mallez S."/>
            <person name="Zhang Y."/>
            <person name="Obille A."/>
            <person name="Becker A."/>
            <person name="Abrahante J.E."/>
            <person name="Garbe J."/>
            <person name="Badalamenti J.P."/>
            <person name="Herman A."/>
            <person name="Mangelson H."/>
            <person name="Liachko I."/>
            <person name="Sullivan S."/>
            <person name="Sone E.D."/>
            <person name="Koren S."/>
            <person name="Silverstein K.A.T."/>
            <person name="Beckman K.B."/>
            <person name="Gohl D.M."/>
        </authorList>
    </citation>
    <scope>NUCLEOTIDE SEQUENCE</scope>
    <source>
        <strain evidence="13">Duluth1</strain>
        <tissue evidence="13">Whole animal</tissue>
    </source>
</reference>
<evidence type="ECO:0000256" key="1">
    <source>
        <dbReference type="ARBA" id="ARBA00004167"/>
    </source>
</evidence>
<feature type="signal peptide" evidence="11">
    <location>
        <begin position="1"/>
        <end position="20"/>
    </location>
</feature>
<keyword evidence="7" id="KW-0675">Receptor</keyword>
<dbReference type="SUPFAM" id="SSF57184">
    <property type="entry name" value="Growth factor receptor domain"/>
    <property type="match status" value="1"/>
</dbReference>
<keyword evidence="11" id="KW-0732">Signal</keyword>
<dbReference type="GO" id="GO:0046330">
    <property type="term" value="P:positive regulation of JNK cascade"/>
    <property type="evidence" value="ECO:0007669"/>
    <property type="project" value="InterPro"/>
</dbReference>
<keyword evidence="2 10" id="KW-0812">Transmembrane</keyword>
<keyword evidence="8" id="KW-0325">Glycoprotein</keyword>
<keyword evidence="14" id="KW-1185">Reference proteome</keyword>
<feature type="transmembrane region" description="Helical" evidence="10">
    <location>
        <begin position="199"/>
        <end position="221"/>
    </location>
</feature>
<evidence type="ECO:0000256" key="4">
    <source>
        <dbReference type="ARBA" id="ARBA00022989"/>
    </source>
</evidence>
<organism evidence="13 14">
    <name type="scientific">Dreissena polymorpha</name>
    <name type="common">Zebra mussel</name>
    <name type="synonym">Mytilus polymorpha</name>
    <dbReference type="NCBI Taxonomy" id="45954"/>
    <lineage>
        <taxon>Eukaryota</taxon>
        <taxon>Metazoa</taxon>
        <taxon>Spiralia</taxon>
        <taxon>Lophotrochozoa</taxon>
        <taxon>Mollusca</taxon>
        <taxon>Bivalvia</taxon>
        <taxon>Autobranchia</taxon>
        <taxon>Heteroconchia</taxon>
        <taxon>Euheterodonta</taxon>
        <taxon>Imparidentia</taxon>
        <taxon>Neoheterodontei</taxon>
        <taxon>Myida</taxon>
        <taxon>Dreissenoidea</taxon>
        <taxon>Dreissenidae</taxon>
        <taxon>Dreissena</taxon>
    </lineage>
</organism>
<dbReference type="InterPro" id="IPR047526">
    <property type="entry name" value="TNR19/27/EDAR"/>
</dbReference>
<dbReference type="GO" id="GO:0005886">
    <property type="term" value="C:plasma membrane"/>
    <property type="evidence" value="ECO:0007669"/>
    <property type="project" value="TreeGrafter"/>
</dbReference>
<dbReference type="GO" id="GO:0043123">
    <property type="term" value="P:positive regulation of canonical NF-kappaB signal transduction"/>
    <property type="evidence" value="ECO:0007669"/>
    <property type="project" value="InterPro"/>
</dbReference>
<evidence type="ECO:0000256" key="6">
    <source>
        <dbReference type="ARBA" id="ARBA00023157"/>
    </source>
</evidence>
<dbReference type="GO" id="GO:0038023">
    <property type="term" value="F:signaling receptor activity"/>
    <property type="evidence" value="ECO:0007669"/>
    <property type="project" value="InterPro"/>
</dbReference>
<comment type="subcellular location">
    <subcellularLocation>
        <location evidence="1">Membrane</location>
        <topology evidence="1">Single-pass membrane protein</topology>
    </subcellularLocation>
</comment>
<keyword evidence="3" id="KW-0677">Repeat</keyword>
<dbReference type="EMBL" id="JAIWYP010000011">
    <property type="protein sequence ID" value="KAH3734697.1"/>
    <property type="molecule type" value="Genomic_DNA"/>
</dbReference>
<accession>A0A9D4CY89</accession>
<keyword evidence="6" id="KW-1015">Disulfide bond</keyword>
<evidence type="ECO:0000256" key="7">
    <source>
        <dbReference type="ARBA" id="ARBA00023170"/>
    </source>
</evidence>
<evidence type="ECO:0000256" key="9">
    <source>
        <dbReference type="SAM" id="MobiDB-lite"/>
    </source>
</evidence>
<name>A0A9D4CY89_DREPO</name>
<reference evidence="13" key="2">
    <citation type="submission" date="2020-11" db="EMBL/GenBank/DDBJ databases">
        <authorList>
            <person name="McCartney M.A."/>
            <person name="Auch B."/>
            <person name="Kono T."/>
            <person name="Mallez S."/>
            <person name="Becker A."/>
            <person name="Gohl D.M."/>
            <person name="Silverstein K.A.T."/>
            <person name="Koren S."/>
            <person name="Bechman K.B."/>
            <person name="Herman A."/>
            <person name="Abrahante J.E."/>
            <person name="Garbe J."/>
        </authorList>
    </citation>
    <scope>NUCLEOTIDE SEQUENCE</scope>
    <source>
        <strain evidence="13">Duluth1</strain>
        <tissue evidence="13">Whole animal</tissue>
    </source>
</reference>
<dbReference type="PANTHER" id="PTHR12120:SF10">
    <property type="entry name" value="TNFR-CYS DOMAIN-CONTAINING PROTEIN"/>
    <property type="match status" value="1"/>
</dbReference>
<evidence type="ECO:0000313" key="14">
    <source>
        <dbReference type="Proteomes" id="UP000828390"/>
    </source>
</evidence>
<keyword evidence="4 10" id="KW-1133">Transmembrane helix</keyword>
<comment type="caution">
    <text evidence="13">The sequence shown here is derived from an EMBL/GenBank/DDBJ whole genome shotgun (WGS) entry which is preliminary data.</text>
</comment>
<evidence type="ECO:0000313" key="13">
    <source>
        <dbReference type="EMBL" id="KAH3734697.1"/>
    </source>
</evidence>
<gene>
    <name evidence="13" type="ORF">DPMN_041141</name>
</gene>
<evidence type="ECO:0000256" key="5">
    <source>
        <dbReference type="ARBA" id="ARBA00023136"/>
    </source>
</evidence>
<proteinExistence type="predicted"/>
<feature type="chain" id="PRO_5039262521" description="TNFR-Cys domain-containing protein" evidence="11">
    <location>
        <begin position="21"/>
        <end position="428"/>
    </location>
</feature>
<evidence type="ECO:0000256" key="3">
    <source>
        <dbReference type="ARBA" id="ARBA00022737"/>
    </source>
</evidence>
<evidence type="ECO:0000256" key="10">
    <source>
        <dbReference type="SAM" id="Phobius"/>
    </source>
</evidence>
<dbReference type="AlphaFoldDB" id="A0A9D4CY89"/>
<feature type="region of interest" description="Disordered" evidence="9">
    <location>
        <begin position="409"/>
        <end position="428"/>
    </location>
</feature>
<dbReference type="PROSITE" id="PS00652">
    <property type="entry name" value="TNFR_NGFR_1"/>
    <property type="match status" value="1"/>
</dbReference>
<feature type="domain" description="TNFR-Cys" evidence="12">
    <location>
        <begin position="81"/>
        <end position="121"/>
    </location>
</feature>
<protein>
    <recommendedName>
        <fullName evidence="12">TNFR-Cys domain-containing protein</fullName>
    </recommendedName>
</protein>
<evidence type="ECO:0000256" key="2">
    <source>
        <dbReference type="ARBA" id="ARBA00022692"/>
    </source>
</evidence>
<dbReference type="InterPro" id="IPR001368">
    <property type="entry name" value="TNFR/NGFR_Cys_rich_reg"/>
</dbReference>
<evidence type="ECO:0000256" key="8">
    <source>
        <dbReference type="ARBA" id="ARBA00023180"/>
    </source>
</evidence>
<dbReference type="OrthoDB" id="10598649at2759"/>
<evidence type="ECO:0000259" key="12">
    <source>
        <dbReference type="PROSITE" id="PS00652"/>
    </source>
</evidence>
<sequence>MFKTTAFIINVAAFFHLIQGMPMRCTGNTRYVPASGVGESDKGKCEVCPHCDGGGFMYDLTLPRKDNTYYGFTSCYPCVPCPIGQYREAGSFPVCNQCVKSCAAVNRFESRPCGGSSPGHCGECFDGYAALTYAAEGKCIQTPETAQRSTEKSPPEAAIYKSLPVPSKDGTSHLNSIDKAAVEIHARAEASVNIDGGTVVGSLVAIIFVGVLIVVVSVKYIRKRSQSERGPMTGTSASENTAFIRTAPASKTTMNTSGTSLSSRVEMDAVPDVRSEIPELVTASQLEALLQSAYSPTYPSHTLTPDDPFTKQCITHIATNIGGEANRRDLFRALNIKPAVYEPEEEKWLREKHNYADCIYIVLRAWLVQNTGTEIADLAHVCRCLEQSNLSVISKALVSMHFAQATQSQATESASSELGNMETATSVS</sequence>
<dbReference type="PANTHER" id="PTHR12120">
    <property type="entry name" value="TNFR-CYS DOMAIN-CONTAINING PROTEIN"/>
    <property type="match status" value="1"/>
</dbReference>
<dbReference type="Proteomes" id="UP000828390">
    <property type="component" value="Unassembled WGS sequence"/>
</dbReference>